<proteinExistence type="predicted"/>
<keyword evidence="2" id="KW-1185">Reference proteome</keyword>
<protein>
    <submittedName>
        <fullName evidence="1">Uncharacterized protein</fullName>
    </submittedName>
</protein>
<accession>A0A1Y2DI08</accession>
<organism evidence="1 2">
    <name type="scientific">Pseudomassariella vexata</name>
    <dbReference type="NCBI Taxonomy" id="1141098"/>
    <lineage>
        <taxon>Eukaryota</taxon>
        <taxon>Fungi</taxon>
        <taxon>Dikarya</taxon>
        <taxon>Ascomycota</taxon>
        <taxon>Pezizomycotina</taxon>
        <taxon>Sordariomycetes</taxon>
        <taxon>Xylariomycetidae</taxon>
        <taxon>Amphisphaeriales</taxon>
        <taxon>Pseudomassariaceae</taxon>
        <taxon>Pseudomassariella</taxon>
    </lineage>
</organism>
<dbReference type="InParanoid" id="A0A1Y2DI08"/>
<sequence>MFFNARHSAWSQWKRPLGTLPSRVKATQQLIEVDIILRELEGLLAQLWVSVPAHLD</sequence>
<dbReference type="GeneID" id="63777330"/>
<dbReference type="AlphaFoldDB" id="A0A1Y2DI08"/>
<dbReference type="EMBL" id="MCFJ01000015">
    <property type="protein sequence ID" value="ORY58873.1"/>
    <property type="molecule type" value="Genomic_DNA"/>
</dbReference>
<reference evidence="1 2" key="1">
    <citation type="submission" date="2016-07" db="EMBL/GenBank/DDBJ databases">
        <title>Pervasive Adenine N6-methylation of Active Genes in Fungi.</title>
        <authorList>
            <consortium name="DOE Joint Genome Institute"/>
            <person name="Mondo S.J."/>
            <person name="Dannebaum R.O."/>
            <person name="Kuo R.C."/>
            <person name="Labutti K."/>
            <person name="Haridas S."/>
            <person name="Kuo A."/>
            <person name="Salamov A."/>
            <person name="Ahrendt S.R."/>
            <person name="Lipzen A."/>
            <person name="Sullivan W."/>
            <person name="Andreopoulos W.B."/>
            <person name="Clum A."/>
            <person name="Lindquist E."/>
            <person name="Daum C."/>
            <person name="Ramamoorthy G.K."/>
            <person name="Gryganskyi A."/>
            <person name="Culley D."/>
            <person name="Magnuson J.K."/>
            <person name="James T.Y."/>
            <person name="O'Malley M.A."/>
            <person name="Stajich J.E."/>
            <person name="Spatafora J.W."/>
            <person name="Visel A."/>
            <person name="Grigoriev I.V."/>
        </authorList>
    </citation>
    <scope>NUCLEOTIDE SEQUENCE [LARGE SCALE GENOMIC DNA]</scope>
    <source>
        <strain evidence="1 2">CBS 129021</strain>
    </source>
</reference>
<dbReference type="RefSeq" id="XP_040711685.1">
    <property type="nucleotide sequence ID" value="XM_040861118.1"/>
</dbReference>
<gene>
    <name evidence="1" type="ORF">BCR38DRAFT_446827</name>
</gene>
<comment type="caution">
    <text evidence="1">The sequence shown here is derived from an EMBL/GenBank/DDBJ whole genome shotgun (WGS) entry which is preliminary data.</text>
</comment>
<evidence type="ECO:0000313" key="1">
    <source>
        <dbReference type="EMBL" id="ORY58873.1"/>
    </source>
</evidence>
<dbReference type="Proteomes" id="UP000193689">
    <property type="component" value="Unassembled WGS sequence"/>
</dbReference>
<name>A0A1Y2DI08_9PEZI</name>
<evidence type="ECO:0000313" key="2">
    <source>
        <dbReference type="Proteomes" id="UP000193689"/>
    </source>
</evidence>